<evidence type="ECO:0000256" key="7">
    <source>
        <dbReference type="SAM" id="Phobius"/>
    </source>
</evidence>
<evidence type="ECO:0000313" key="8">
    <source>
        <dbReference type="EMBL" id="CAI4211430.1"/>
    </source>
</evidence>
<organism evidence="8 9">
    <name type="scientific">Parascedosporium putredinis</name>
    <dbReference type="NCBI Taxonomy" id="1442378"/>
    <lineage>
        <taxon>Eukaryota</taxon>
        <taxon>Fungi</taxon>
        <taxon>Dikarya</taxon>
        <taxon>Ascomycota</taxon>
        <taxon>Pezizomycotina</taxon>
        <taxon>Sordariomycetes</taxon>
        <taxon>Hypocreomycetidae</taxon>
        <taxon>Microascales</taxon>
        <taxon>Microascaceae</taxon>
        <taxon>Parascedosporium</taxon>
    </lineage>
</organism>
<dbReference type="GO" id="GO:0030258">
    <property type="term" value="P:lipid modification"/>
    <property type="evidence" value="ECO:0007669"/>
    <property type="project" value="TreeGrafter"/>
</dbReference>
<evidence type="ECO:0000256" key="2">
    <source>
        <dbReference type="ARBA" id="ARBA00022679"/>
    </source>
</evidence>
<dbReference type="InterPro" id="IPR004299">
    <property type="entry name" value="MBOAT_fam"/>
</dbReference>
<evidence type="ECO:0000313" key="9">
    <source>
        <dbReference type="Proteomes" id="UP000838763"/>
    </source>
</evidence>
<dbReference type="AlphaFoldDB" id="A0A9P1GW92"/>
<evidence type="ECO:0008006" key="10">
    <source>
        <dbReference type="Google" id="ProtNLM"/>
    </source>
</evidence>
<keyword evidence="2" id="KW-0808">Transferase</keyword>
<evidence type="ECO:0000256" key="5">
    <source>
        <dbReference type="ARBA" id="ARBA00023136"/>
    </source>
</evidence>
<accession>A0A9P1GW92</accession>
<keyword evidence="4 7" id="KW-1133">Transmembrane helix</keyword>
<dbReference type="InterPro" id="IPR049941">
    <property type="entry name" value="LPLAT_7/PORCN-like"/>
</dbReference>
<keyword evidence="6" id="KW-0012">Acyltransferase</keyword>
<dbReference type="GO" id="GO:0003841">
    <property type="term" value="F:1-acylglycerol-3-phosphate O-acyltransferase activity"/>
    <property type="evidence" value="ECO:0007669"/>
    <property type="project" value="TreeGrafter"/>
</dbReference>
<feature type="transmembrane region" description="Helical" evidence="7">
    <location>
        <begin position="183"/>
        <end position="206"/>
    </location>
</feature>
<comment type="subcellular location">
    <subcellularLocation>
        <location evidence="1">Membrane</location>
        <topology evidence="1">Multi-pass membrane protein</topology>
    </subcellularLocation>
</comment>
<evidence type="ECO:0000256" key="4">
    <source>
        <dbReference type="ARBA" id="ARBA00022989"/>
    </source>
</evidence>
<comment type="caution">
    <text evidence="8">The sequence shown here is derived from an EMBL/GenBank/DDBJ whole genome shotgun (WGS) entry which is preliminary data.</text>
</comment>
<reference evidence="8" key="1">
    <citation type="submission" date="2022-11" db="EMBL/GenBank/DDBJ databases">
        <authorList>
            <person name="Scott C."/>
            <person name="Bruce N."/>
        </authorList>
    </citation>
    <scope>NUCLEOTIDE SEQUENCE</scope>
</reference>
<keyword evidence="5 7" id="KW-0472">Membrane</keyword>
<keyword evidence="9" id="KW-1185">Reference proteome</keyword>
<evidence type="ECO:0000256" key="6">
    <source>
        <dbReference type="ARBA" id="ARBA00023315"/>
    </source>
</evidence>
<name>A0A9P1GW92_9PEZI</name>
<dbReference type="GO" id="GO:0046474">
    <property type="term" value="P:glycerophospholipid biosynthetic process"/>
    <property type="evidence" value="ECO:0007669"/>
    <property type="project" value="TreeGrafter"/>
</dbReference>
<gene>
    <name evidence="8" type="ORF">PPNO1_LOCUS1215</name>
</gene>
<dbReference type="OrthoDB" id="286734at2759"/>
<dbReference type="PANTHER" id="PTHR13906:SF4">
    <property type="entry name" value="LYSOPHOSPHOLIPID ACYLTRANSFERASE 6"/>
    <property type="match status" value="1"/>
</dbReference>
<dbReference type="Proteomes" id="UP000838763">
    <property type="component" value="Unassembled WGS sequence"/>
</dbReference>
<dbReference type="GO" id="GO:0047184">
    <property type="term" value="F:1-acylglycerophosphocholine O-acyltransferase activity"/>
    <property type="evidence" value="ECO:0007669"/>
    <property type="project" value="TreeGrafter"/>
</dbReference>
<evidence type="ECO:0000256" key="1">
    <source>
        <dbReference type="ARBA" id="ARBA00004141"/>
    </source>
</evidence>
<dbReference type="GO" id="GO:0016020">
    <property type="term" value="C:membrane"/>
    <property type="evidence" value="ECO:0007669"/>
    <property type="project" value="UniProtKB-SubCell"/>
</dbReference>
<sequence length="262" mass="29588">MVGLTARLKYYGVWTLTEGACILTGLGYNGVDPSTGRVSWDRLSNIDPWGVELAQNARGYLASWNINTSNWLRNYVYLRVTPRGKKPGFRASLITFGTSALWHGFHPGYYMSFVFASFVQTVAKNYRRYLRPFFLNPATGLPTQSKRFYDILSLFVTQLTFSFATAPFLVLSFSGSLQVWSRMYFYPFFGIAISMVIFNSPVKGLLKQALDQRQAKTGVKMVRSASQDSLASRDPILGLSSDPQRDFSEIMSEMKTEMSKKA</sequence>
<dbReference type="GO" id="GO:0005783">
    <property type="term" value="C:endoplasmic reticulum"/>
    <property type="evidence" value="ECO:0007669"/>
    <property type="project" value="TreeGrafter"/>
</dbReference>
<protein>
    <recommendedName>
        <fullName evidence="10">Lysophospholipid acyltransferase</fullName>
    </recommendedName>
</protein>
<dbReference type="PANTHER" id="PTHR13906">
    <property type="entry name" value="PORCUPINE"/>
    <property type="match status" value="1"/>
</dbReference>
<feature type="transmembrane region" description="Helical" evidence="7">
    <location>
        <begin position="148"/>
        <end position="171"/>
    </location>
</feature>
<keyword evidence="3 7" id="KW-0812">Transmembrane</keyword>
<evidence type="ECO:0000256" key="3">
    <source>
        <dbReference type="ARBA" id="ARBA00022692"/>
    </source>
</evidence>
<proteinExistence type="predicted"/>
<dbReference type="EMBL" id="CALLCH030000002">
    <property type="protein sequence ID" value="CAI4211430.1"/>
    <property type="molecule type" value="Genomic_DNA"/>
</dbReference>
<dbReference type="Pfam" id="PF03062">
    <property type="entry name" value="MBOAT"/>
    <property type="match status" value="1"/>
</dbReference>